<keyword evidence="2" id="KW-1185">Reference proteome</keyword>
<comment type="caution">
    <text evidence="1">The sequence shown here is derived from an EMBL/GenBank/DDBJ whole genome shotgun (WGS) entry which is preliminary data.</text>
</comment>
<name>A0ABW0E2G0_9ACTN</name>
<organism evidence="1 2">
    <name type="scientific">Streptomyces atrovirens</name>
    <dbReference type="NCBI Taxonomy" id="285556"/>
    <lineage>
        <taxon>Bacteria</taxon>
        <taxon>Bacillati</taxon>
        <taxon>Actinomycetota</taxon>
        <taxon>Actinomycetes</taxon>
        <taxon>Kitasatosporales</taxon>
        <taxon>Streptomycetaceae</taxon>
        <taxon>Streptomyces</taxon>
    </lineage>
</organism>
<evidence type="ECO:0000313" key="2">
    <source>
        <dbReference type="Proteomes" id="UP001596035"/>
    </source>
</evidence>
<protein>
    <submittedName>
        <fullName evidence="1">Uncharacterized protein</fullName>
    </submittedName>
</protein>
<gene>
    <name evidence="1" type="ORF">ACFPWV_28110</name>
</gene>
<dbReference type="EMBL" id="JBHSKN010000027">
    <property type="protein sequence ID" value="MFC5243733.1"/>
    <property type="molecule type" value="Genomic_DNA"/>
</dbReference>
<dbReference type="Proteomes" id="UP001596035">
    <property type="component" value="Unassembled WGS sequence"/>
</dbReference>
<proteinExistence type="predicted"/>
<sequence length="236" mass="25663">MTETSVCQDCCQIVKIGEDGSVEPHSSEPYGEHACASSGLLTGRVADIVATSAIKAHPVRQSNTRLRLVPARLAAHSNSPHRPAVTSDAMPAPKWLPQWQGGSLASVLLPASGWLGVWIPGYSKTAQAYRVQDLTQRNVTSSWSAGMECWTVNSQHFLTVANTLMQRHKVILVGREYNPREKCTESCKNAQRPLCTCSCRAKNHGGGGWMTGWSMAGEFESTVNGNSWHWIVTSTA</sequence>
<dbReference type="RefSeq" id="WP_344555671.1">
    <property type="nucleotide sequence ID" value="NZ_BAAATG010000003.1"/>
</dbReference>
<reference evidence="2" key="1">
    <citation type="journal article" date="2019" name="Int. J. Syst. Evol. Microbiol.">
        <title>The Global Catalogue of Microorganisms (GCM) 10K type strain sequencing project: providing services to taxonomists for standard genome sequencing and annotation.</title>
        <authorList>
            <consortium name="The Broad Institute Genomics Platform"/>
            <consortium name="The Broad Institute Genome Sequencing Center for Infectious Disease"/>
            <person name="Wu L."/>
            <person name="Ma J."/>
        </authorList>
    </citation>
    <scope>NUCLEOTIDE SEQUENCE [LARGE SCALE GENOMIC DNA]</scope>
    <source>
        <strain evidence="2">CGMCC 4.7131</strain>
    </source>
</reference>
<accession>A0ABW0E2G0</accession>
<evidence type="ECO:0000313" key="1">
    <source>
        <dbReference type="EMBL" id="MFC5243733.1"/>
    </source>
</evidence>